<dbReference type="AlphaFoldDB" id="A0A418VIH0"/>
<dbReference type="EMBL" id="QYUJ01000002">
    <property type="protein sequence ID" value="RJF75942.1"/>
    <property type="molecule type" value="Genomic_DNA"/>
</dbReference>
<accession>A0A418VIH0</accession>
<proteinExistence type="predicted"/>
<name>A0A418VIH0_9DEIO</name>
<comment type="caution">
    <text evidence="1">The sequence shown here is derived from an EMBL/GenBank/DDBJ whole genome shotgun (WGS) entry which is preliminary data.</text>
</comment>
<organism evidence="1 2">
    <name type="scientific">Deinococcus cavernae</name>
    <dbReference type="NCBI Taxonomy" id="2320857"/>
    <lineage>
        <taxon>Bacteria</taxon>
        <taxon>Thermotogati</taxon>
        <taxon>Deinococcota</taxon>
        <taxon>Deinococci</taxon>
        <taxon>Deinococcales</taxon>
        <taxon>Deinococcaceae</taxon>
        <taxon>Deinococcus</taxon>
    </lineage>
</organism>
<sequence>MLRLQGQYQVAPNKRLTIIADPHHLPKGTLITDIDALSQACADNAGHCQVQITTPYGLMEGTLLMRSATSLRRRSFQGSFSFLPK</sequence>
<dbReference type="Proteomes" id="UP000286287">
    <property type="component" value="Unassembled WGS sequence"/>
</dbReference>
<keyword evidence="2" id="KW-1185">Reference proteome</keyword>
<evidence type="ECO:0000313" key="2">
    <source>
        <dbReference type="Proteomes" id="UP000286287"/>
    </source>
</evidence>
<dbReference type="RefSeq" id="WP_119759929.1">
    <property type="nucleotide sequence ID" value="NZ_QYUJ01000002.1"/>
</dbReference>
<evidence type="ECO:0000313" key="1">
    <source>
        <dbReference type="EMBL" id="RJF75942.1"/>
    </source>
</evidence>
<reference evidence="1 2" key="1">
    <citation type="submission" date="2018-09" db="EMBL/GenBank/DDBJ databases">
        <authorList>
            <person name="Zhu H."/>
        </authorList>
    </citation>
    <scope>NUCLEOTIDE SEQUENCE [LARGE SCALE GENOMIC DNA]</scope>
    <source>
        <strain evidence="1 2">K2S05-167</strain>
    </source>
</reference>
<protein>
    <submittedName>
        <fullName evidence="1">Uncharacterized protein</fullName>
    </submittedName>
</protein>
<gene>
    <name evidence="1" type="ORF">D3875_00350</name>
</gene>
<dbReference type="OrthoDB" id="70228at2"/>